<protein>
    <submittedName>
        <fullName evidence="2">Uncharacterized protein</fullName>
    </submittedName>
</protein>
<feature type="signal peptide" evidence="1">
    <location>
        <begin position="1"/>
        <end position="21"/>
    </location>
</feature>
<dbReference type="EMBL" id="JACHGT010000002">
    <property type="protein sequence ID" value="MBB6032912.1"/>
    <property type="molecule type" value="Genomic_DNA"/>
</dbReference>
<keyword evidence="1" id="KW-0732">Signal</keyword>
<gene>
    <name evidence="2" type="ORF">HNR73_000759</name>
</gene>
<comment type="caution">
    <text evidence="2">The sequence shown here is derived from an EMBL/GenBank/DDBJ whole genome shotgun (WGS) entry which is preliminary data.</text>
</comment>
<dbReference type="AlphaFoldDB" id="A0A841FH71"/>
<organism evidence="2 3">
    <name type="scientific">Phytomonospora endophytica</name>
    <dbReference type="NCBI Taxonomy" id="714109"/>
    <lineage>
        <taxon>Bacteria</taxon>
        <taxon>Bacillati</taxon>
        <taxon>Actinomycetota</taxon>
        <taxon>Actinomycetes</taxon>
        <taxon>Micromonosporales</taxon>
        <taxon>Micromonosporaceae</taxon>
        <taxon>Phytomonospora</taxon>
    </lineage>
</organism>
<evidence type="ECO:0000313" key="3">
    <source>
        <dbReference type="Proteomes" id="UP000548476"/>
    </source>
</evidence>
<accession>A0A841FH71</accession>
<dbReference type="Proteomes" id="UP000548476">
    <property type="component" value="Unassembled WGS sequence"/>
</dbReference>
<sequence length="262" mass="29271">MIHPWRWLTRKAALFATAWRAASSPVGVLGASHTANLPGFLSASALGNVFPLHARVTLTWTASGLSDARLADAANAHQATVRTFVQLQLSELARERHPHQARELELELNQALENAVLQYRWGGCAVSCRPVARIVLDPRVRNALRPAVIDRMTVEYRHDSGMRRAEMIDDHIRRWSTLIGELRGDPLLATAARLAWGEDFHHVLNDMTAEHATELRTVSQLLGKAINDFPRMGIGGFEWAETYEESLRALLKQTHVQPVDDS</sequence>
<proteinExistence type="predicted"/>
<name>A0A841FH71_9ACTN</name>
<dbReference type="RefSeq" id="WP_184785842.1">
    <property type="nucleotide sequence ID" value="NZ_BONT01000020.1"/>
</dbReference>
<reference evidence="2 3" key="1">
    <citation type="submission" date="2020-08" db="EMBL/GenBank/DDBJ databases">
        <title>Genomic Encyclopedia of Type Strains, Phase IV (KMG-IV): sequencing the most valuable type-strain genomes for metagenomic binning, comparative biology and taxonomic classification.</title>
        <authorList>
            <person name="Goeker M."/>
        </authorList>
    </citation>
    <scope>NUCLEOTIDE SEQUENCE [LARGE SCALE GENOMIC DNA]</scope>
    <source>
        <strain evidence="2 3">YIM 65646</strain>
    </source>
</reference>
<evidence type="ECO:0000313" key="2">
    <source>
        <dbReference type="EMBL" id="MBB6032912.1"/>
    </source>
</evidence>
<keyword evidence="3" id="KW-1185">Reference proteome</keyword>
<evidence type="ECO:0000256" key="1">
    <source>
        <dbReference type="SAM" id="SignalP"/>
    </source>
</evidence>
<feature type="chain" id="PRO_5039414238" evidence="1">
    <location>
        <begin position="22"/>
        <end position="262"/>
    </location>
</feature>